<feature type="domain" description="PhnB-like" evidence="1">
    <location>
        <begin position="5"/>
        <end position="120"/>
    </location>
</feature>
<sequence>MKTPKNTICLWYDKDALAAARFYAKLFPNSKVKAVHKAPADFPMGKKGQILTVEFTVLGIPCLGLNGGPMFKHSEAFSFQVATDTQAETDRYWNALIKNGGQASACGWCKDKWGINWQITPRALTAAMAAGGQTAERAFAAMMEMGKIDIAKIKAAIKG</sequence>
<evidence type="ECO:0000313" key="2">
    <source>
        <dbReference type="EMBL" id="RXK54996.1"/>
    </source>
</evidence>
<evidence type="ECO:0000259" key="1">
    <source>
        <dbReference type="Pfam" id="PF06983"/>
    </source>
</evidence>
<gene>
    <name evidence="2" type="ORF">ESB00_03600</name>
</gene>
<dbReference type="Gene3D" id="3.10.180.10">
    <property type="entry name" value="2,3-Dihydroxybiphenyl 1,2-Dioxygenase, domain 1"/>
    <property type="match status" value="1"/>
</dbReference>
<dbReference type="OrthoDB" id="9806473at2"/>
<dbReference type="AlphaFoldDB" id="A0A4Q1C835"/>
<keyword evidence="3" id="KW-1185">Reference proteome</keyword>
<reference evidence="2 3" key="1">
    <citation type="submission" date="2019-01" db="EMBL/GenBank/DDBJ databases">
        <title>Lacunisphaera sp. strain TWA-58.</title>
        <authorList>
            <person name="Chen W.-M."/>
        </authorList>
    </citation>
    <scope>NUCLEOTIDE SEQUENCE [LARGE SCALE GENOMIC DNA]</scope>
    <source>
        <strain evidence="2 3">TWA-58</strain>
    </source>
</reference>
<dbReference type="RefSeq" id="WP_129046362.1">
    <property type="nucleotide sequence ID" value="NZ_SDHX01000001.1"/>
</dbReference>
<dbReference type="PANTHER" id="PTHR33990:SF2">
    <property type="entry name" value="PHNB-LIKE DOMAIN-CONTAINING PROTEIN"/>
    <property type="match status" value="1"/>
</dbReference>
<dbReference type="Pfam" id="PF06983">
    <property type="entry name" value="3-dmu-9_3-mt"/>
    <property type="match status" value="1"/>
</dbReference>
<dbReference type="PANTHER" id="PTHR33990">
    <property type="entry name" value="PROTEIN YJDN-RELATED"/>
    <property type="match status" value="1"/>
</dbReference>
<accession>A0A4Q1C835</accession>
<name>A0A4Q1C835_9BACT</name>
<dbReference type="SUPFAM" id="SSF54593">
    <property type="entry name" value="Glyoxalase/Bleomycin resistance protein/Dihydroxybiphenyl dioxygenase"/>
    <property type="match status" value="1"/>
</dbReference>
<protein>
    <submittedName>
        <fullName evidence="2">VOC family protein</fullName>
    </submittedName>
</protein>
<dbReference type="InterPro" id="IPR009725">
    <property type="entry name" value="3_dmu_93_MTrfase"/>
</dbReference>
<dbReference type="PIRSF" id="PIRSF021700">
    <property type="entry name" value="3_dmu_93_MTrfase"/>
    <property type="match status" value="1"/>
</dbReference>
<dbReference type="InterPro" id="IPR028973">
    <property type="entry name" value="PhnB-like"/>
</dbReference>
<dbReference type="InterPro" id="IPR029068">
    <property type="entry name" value="Glyas_Bleomycin-R_OHBP_Dase"/>
</dbReference>
<organism evidence="2 3">
    <name type="scientific">Oleiharenicola lentus</name>
    <dbReference type="NCBI Taxonomy" id="2508720"/>
    <lineage>
        <taxon>Bacteria</taxon>
        <taxon>Pseudomonadati</taxon>
        <taxon>Verrucomicrobiota</taxon>
        <taxon>Opitutia</taxon>
        <taxon>Opitutales</taxon>
        <taxon>Opitutaceae</taxon>
        <taxon>Oleiharenicola</taxon>
    </lineage>
</organism>
<comment type="caution">
    <text evidence="2">The sequence shown here is derived from an EMBL/GenBank/DDBJ whole genome shotgun (WGS) entry which is preliminary data.</text>
</comment>
<dbReference type="Proteomes" id="UP000290218">
    <property type="component" value="Unassembled WGS sequence"/>
</dbReference>
<evidence type="ECO:0000313" key="3">
    <source>
        <dbReference type="Proteomes" id="UP000290218"/>
    </source>
</evidence>
<dbReference type="EMBL" id="SDHX01000001">
    <property type="protein sequence ID" value="RXK54996.1"/>
    <property type="molecule type" value="Genomic_DNA"/>
</dbReference>
<dbReference type="CDD" id="cd06588">
    <property type="entry name" value="PhnB_like"/>
    <property type="match status" value="1"/>
</dbReference>
<proteinExistence type="predicted"/>